<dbReference type="STRING" id="135651.G0PJI7"/>
<reference evidence="4" key="1">
    <citation type="submission" date="2011-07" db="EMBL/GenBank/DDBJ databases">
        <authorList>
            <consortium name="Caenorhabditis brenneri Sequencing and Analysis Consortium"/>
            <person name="Wilson R.K."/>
        </authorList>
    </citation>
    <scope>NUCLEOTIDE SEQUENCE [LARGE SCALE GENOMIC DNA]</scope>
    <source>
        <strain evidence="4">PB2801</strain>
    </source>
</reference>
<keyword evidence="1" id="KW-1133">Transmembrane helix</keyword>
<evidence type="ECO:0008006" key="5">
    <source>
        <dbReference type="Google" id="ProtNLM"/>
    </source>
</evidence>
<name>G0PJI7_CAEBE</name>
<dbReference type="GO" id="GO:0005783">
    <property type="term" value="C:endoplasmic reticulum"/>
    <property type="evidence" value="ECO:0007669"/>
    <property type="project" value="TreeGrafter"/>
</dbReference>
<organism evidence="4">
    <name type="scientific">Caenorhabditis brenneri</name>
    <name type="common">Nematode worm</name>
    <dbReference type="NCBI Taxonomy" id="135651"/>
    <lineage>
        <taxon>Eukaryota</taxon>
        <taxon>Metazoa</taxon>
        <taxon>Ecdysozoa</taxon>
        <taxon>Nematoda</taxon>
        <taxon>Chromadorea</taxon>
        <taxon>Rhabditida</taxon>
        <taxon>Rhabditina</taxon>
        <taxon>Rhabditomorpha</taxon>
        <taxon>Rhabditoidea</taxon>
        <taxon>Rhabditidae</taxon>
        <taxon>Peloderinae</taxon>
        <taxon>Caenorhabditis</taxon>
    </lineage>
</organism>
<dbReference type="FunCoup" id="G0PJI7">
    <property type="interactions" value="4"/>
</dbReference>
<dbReference type="AlphaFoldDB" id="G0PJI7"/>
<feature type="chain" id="PRO_5003406462" description="Translocon-associated protein subunit beta" evidence="2">
    <location>
        <begin position="17"/>
        <end position="183"/>
    </location>
</feature>
<dbReference type="Pfam" id="PF05753">
    <property type="entry name" value="TRAP_beta"/>
    <property type="match status" value="1"/>
</dbReference>
<evidence type="ECO:0000256" key="1">
    <source>
        <dbReference type="SAM" id="Phobius"/>
    </source>
</evidence>
<keyword evidence="1" id="KW-0812">Transmembrane</keyword>
<keyword evidence="4" id="KW-1185">Reference proteome</keyword>
<dbReference type="OrthoDB" id="5860827at2759"/>
<dbReference type="PANTHER" id="PTHR12861:SF2">
    <property type="entry name" value="TRANSLOCON-ASSOCIATED PROTEIN SUBUNIT BETA"/>
    <property type="match status" value="1"/>
</dbReference>
<feature type="transmembrane region" description="Helical" evidence="1">
    <location>
        <begin position="148"/>
        <end position="171"/>
    </location>
</feature>
<evidence type="ECO:0000256" key="2">
    <source>
        <dbReference type="SAM" id="SignalP"/>
    </source>
</evidence>
<evidence type="ECO:0000313" key="4">
    <source>
        <dbReference type="Proteomes" id="UP000008068"/>
    </source>
</evidence>
<gene>
    <name evidence="3" type="ORF">CAEBREN_29022</name>
</gene>
<dbReference type="PANTHER" id="PTHR12861">
    <property type="entry name" value="TRANSLOCON-ASSOCIATED PROTEIN, BETA SUBUNIT PRECURSOR TRAP-BETA SIGNAL SEQUENCE RECEPTOR BETA SUBUNIT"/>
    <property type="match status" value="1"/>
</dbReference>
<dbReference type="EMBL" id="GL380702">
    <property type="protein sequence ID" value="EGT59780.1"/>
    <property type="molecule type" value="Genomic_DNA"/>
</dbReference>
<protein>
    <recommendedName>
        <fullName evidence="5">Translocon-associated protein subunit beta</fullName>
    </recommendedName>
</protein>
<proteinExistence type="predicted"/>
<keyword evidence="2" id="KW-0732">Signal</keyword>
<dbReference type="HOGENOM" id="CLU_1483317_0_0_1"/>
<evidence type="ECO:0000313" key="3">
    <source>
        <dbReference type="EMBL" id="EGT59780.1"/>
    </source>
</evidence>
<sequence>MHLVLAIFALLGTVDAAARVLVEKDFISMYPVANQENVYEYHLVNIGDTSAVDVVLSDRDSFPTDRFEVLKGSLDARFAVILPNATASHHIIVAPRISQPILEADVVVDYTDSETKKVSRVTTTWYNKGRFTHYLNKEAIRNLNGSTAMYFVCFGALTVPVTAMCALLYAYSKRRYSTIKKHN</sequence>
<feature type="signal peptide" evidence="2">
    <location>
        <begin position="1"/>
        <end position="16"/>
    </location>
</feature>
<accession>G0PJI7</accession>
<dbReference type="Proteomes" id="UP000008068">
    <property type="component" value="Unassembled WGS sequence"/>
</dbReference>
<keyword evidence="1" id="KW-0472">Membrane</keyword>
<dbReference type="InParanoid" id="G0PJI7"/>
<dbReference type="eggNOG" id="KOG3317">
    <property type="taxonomic scope" value="Eukaryota"/>
</dbReference>